<evidence type="ECO:0000313" key="3">
    <source>
        <dbReference type="EMBL" id="RPB25021.1"/>
    </source>
</evidence>
<evidence type="ECO:0000313" key="4">
    <source>
        <dbReference type="Proteomes" id="UP000267821"/>
    </source>
</evidence>
<sequence length="420" mass="46777">MDCLSRLEDWKSQEDVLTNYQNGTGLWILENPSFKEWLGGNVYMHICCLYGPTGVGKTTLAFLLAHLHLQFLASSVSRVIIEEALPLLTADLNAMVENILATIVVTDSDLENDSELVRVVLLCVTYSPVPLICEEIMEMISTFLDGEVGADFVAVFEALNTALRSGLIVTEPKRGGFVSLVHKIVREVIERDSRGWFPHAHSLLSIGCCNYFEKTLESFKTTYDFDTDIVCRRSEDPQLAYATANWGRHARGAENEESAPKKILNFISQDDLIDCVMHLLHTDRVGFSLKRLECALCVEYKDHESANPQPGHQPAVIAAYFGLVRVLERLTTEHGLSKENIATDIRNGAGQTLFSIAVGNGHESLAQWILSQCQVDYNHQCNLLKQTPLARAAAGVARSGGDQRVVRLLEERWGINKDLD</sequence>
<proteinExistence type="predicted"/>
<dbReference type="InterPro" id="IPR027417">
    <property type="entry name" value="P-loop_NTPase"/>
</dbReference>
<dbReference type="Pfam" id="PF24883">
    <property type="entry name" value="NPHP3_N"/>
    <property type="match status" value="1"/>
</dbReference>
<evidence type="ECO:0000259" key="2">
    <source>
        <dbReference type="Pfam" id="PF24883"/>
    </source>
</evidence>
<dbReference type="PANTHER" id="PTHR10039:SF15">
    <property type="entry name" value="NACHT DOMAIN-CONTAINING PROTEIN"/>
    <property type="match status" value="1"/>
</dbReference>
<dbReference type="SUPFAM" id="SSF52540">
    <property type="entry name" value="P-loop containing nucleoside triphosphate hydrolases"/>
    <property type="match status" value="2"/>
</dbReference>
<dbReference type="OrthoDB" id="448455at2759"/>
<reference evidence="3 4" key="1">
    <citation type="journal article" date="2018" name="Nat. Ecol. Evol.">
        <title>Pezizomycetes genomes reveal the molecular basis of ectomycorrhizal truffle lifestyle.</title>
        <authorList>
            <person name="Murat C."/>
            <person name="Payen T."/>
            <person name="Noel B."/>
            <person name="Kuo A."/>
            <person name="Morin E."/>
            <person name="Chen J."/>
            <person name="Kohler A."/>
            <person name="Krizsan K."/>
            <person name="Balestrini R."/>
            <person name="Da Silva C."/>
            <person name="Montanini B."/>
            <person name="Hainaut M."/>
            <person name="Levati E."/>
            <person name="Barry K.W."/>
            <person name="Belfiori B."/>
            <person name="Cichocki N."/>
            <person name="Clum A."/>
            <person name="Dockter R.B."/>
            <person name="Fauchery L."/>
            <person name="Guy J."/>
            <person name="Iotti M."/>
            <person name="Le Tacon F."/>
            <person name="Lindquist E.A."/>
            <person name="Lipzen A."/>
            <person name="Malagnac F."/>
            <person name="Mello A."/>
            <person name="Molinier V."/>
            <person name="Miyauchi S."/>
            <person name="Poulain J."/>
            <person name="Riccioni C."/>
            <person name="Rubini A."/>
            <person name="Sitrit Y."/>
            <person name="Splivallo R."/>
            <person name="Traeger S."/>
            <person name="Wang M."/>
            <person name="Zifcakova L."/>
            <person name="Wipf D."/>
            <person name="Zambonelli A."/>
            <person name="Paolocci F."/>
            <person name="Nowrousian M."/>
            <person name="Ottonello S."/>
            <person name="Baldrian P."/>
            <person name="Spatafora J.W."/>
            <person name="Henrissat B."/>
            <person name="Nagy L.G."/>
            <person name="Aury J.M."/>
            <person name="Wincker P."/>
            <person name="Grigoriev I.V."/>
            <person name="Bonfante P."/>
            <person name="Martin F.M."/>
        </authorList>
    </citation>
    <scope>NUCLEOTIDE SEQUENCE [LARGE SCALE GENOMIC DNA]</scope>
    <source>
        <strain evidence="3 4">ATCC MYA-4762</strain>
    </source>
</reference>
<gene>
    <name evidence="3" type="ORF">L211DRAFT_134578</name>
</gene>
<dbReference type="InParanoid" id="A0A3N4LWI9"/>
<feature type="domain" description="Nephrocystin 3-like N-terminal" evidence="2">
    <location>
        <begin position="23"/>
        <end position="77"/>
    </location>
</feature>
<dbReference type="InterPro" id="IPR036770">
    <property type="entry name" value="Ankyrin_rpt-contain_sf"/>
</dbReference>
<keyword evidence="1" id="KW-0677">Repeat</keyword>
<dbReference type="SUPFAM" id="SSF48403">
    <property type="entry name" value="Ankyrin repeat"/>
    <property type="match status" value="1"/>
</dbReference>
<keyword evidence="4" id="KW-1185">Reference proteome</keyword>
<accession>A0A3N4LWI9</accession>
<dbReference type="EMBL" id="ML121539">
    <property type="protein sequence ID" value="RPB25021.1"/>
    <property type="molecule type" value="Genomic_DNA"/>
</dbReference>
<evidence type="ECO:0000256" key="1">
    <source>
        <dbReference type="ARBA" id="ARBA00022737"/>
    </source>
</evidence>
<organism evidence="3 4">
    <name type="scientific">Terfezia boudieri ATCC MYA-4762</name>
    <dbReference type="NCBI Taxonomy" id="1051890"/>
    <lineage>
        <taxon>Eukaryota</taxon>
        <taxon>Fungi</taxon>
        <taxon>Dikarya</taxon>
        <taxon>Ascomycota</taxon>
        <taxon>Pezizomycotina</taxon>
        <taxon>Pezizomycetes</taxon>
        <taxon>Pezizales</taxon>
        <taxon>Pezizaceae</taxon>
        <taxon>Terfezia</taxon>
    </lineage>
</organism>
<dbReference type="STRING" id="1051890.A0A3N4LWI9"/>
<dbReference type="Gene3D" id="1.25.40.20">
    <property type="entry name" value="Ankyrin repeat-containing domain"/>
    <property type="match status" value="1"/>
</dbReference>
<name>A0A3N4LWI9_9PEZI</name>
<dbReference type="InterPro" id="IPR056884">
    <property type="entry name" value="NPHP3-like_N"/>
</dbReference>
<protein>
    <recommendedName>
        <fullName evidence="2">Nephrocystin 3-like N-terminal domain-containing protein</fullName>
    </recommendedName>
</protein>
<dbReference type="PANTHER" id="PTHR10039">
    <property type="entry name" value="AMELOGENIN"/>
    <property type="match status" value="1"/>
</dbReference>
<dbReference type="AlphaFoldDB" id="A0A3N4LWI9"/>
<dbReference type="Proteomes" id="UP000267821">
    <property type="component" value="Unassembled WGS sequence"/>
</dbReference>
<dbReference type="Gene3D" id="3.40.50.300">
    <property type="entry name" value="P-loop containing nucleotide triphosphate hydrolases"/>
    <property type="match status" value="1"/>
</dbReference>